<keyword evidence="1 5" id="KW-0808">Transferase</keyword>
<dbReference type="GO" id="GO:0005768">
    <property type="term" value="C:endosome"/>
    <property type="evidence" value="ECO:0007669"/>
    <property type="project" value="TreeGrafter"/>
</dbReference>
<dbReference type="GO" id="GO:0005886">
    <property type="term" value="C:plasma membrane"/>
    <property type="evidence" value="ECO:0007669"/>
    <property type="project" value="TreeGrafter"/>
</dbReference>
<keyword evidence="7" id="KW-1185">Reference proteome</keyword>
<evidence type="ECO:0000256" key="2">
    <source>
        <dbReference type="ARBA" id="ARBA00022741"/>
    </source>
</evidence>
<keyword evidence="4 5" id="KW-0067">ATP-binding</keyword>
<keyword evidence="2 5" id="KW-0547">Nucleotide-binding</keyword>
<name>A0A0N5A3J6_PARTI</name>
<dbReference type="GO" id="GO:0005802">
    <property type="term" value="C:trans-Golgi network"/>
    <property type="evidence" value="ECO:0007669"/>
    <property type="project" value="TreeGrafter"/>
</dbReference>
<dbReference type="PANTHER" id="PTHR12865:SF1">
    <property type="entry name" value="PHOSPHATIDYLINOSITOL 4-KINASE TYPE 2"/>
    <property type="match status" value="1"/>
</dbReference>
<dbReference type="GO" id="GO:0007032">
    <property type="term" value="P:endosome organization"/>
    <property type="evidence" value="ECO:0007669"/>
    <property type="project" value="TreeGrafter"/>
</dbReference>
<comment type="similarity">
    <text evidence="5">Belongs to the PI3/PI4-kinase family. Type II PI4K subfamily.</text>
</comment>
<dbReference type="GO" id="GO:0004430">
    <property type="term" value="F:1-phosphatidylinositol 4-kinase activity"/>
    <property type="evidence" value="ECO:0007669"/>
    <property type="project" value="UniProtKB-UniRule"/>
</dbReference>
<feature type="compositionally biased region" description="Low complexity" evidence="6">
    <location>
        <begin position="71"/>
        <end position="85"/>
    </location>
</feature>
<dbReference type="EC" id="2.7.1.67" evidence="5"/>
<keyword evidence="3 5" id="KW-0418">Kinase</keyword>
<dbReference type="STRING" id="131310.A0A0N5A3J6"/>
<sequence>MNNDERRHDENNEENIQQSNSGDTLSTDSEGDCDEMSSLIKNNDTSKTKQKSRKGEKTPLIKKSQGTTLRGTISSGSNNYSSNEGETTDSDEDCHEAIFEEYGATDGANLFTETTYAVCRGIIAGVNPERIIQGSSGSYFCKNIKGEKIGVFKPKNEEPYGDNNPKWAKWFQRCLMPCCFGRSCLCPNQVSKKILIYPQKFIQKIKQKIKNSILLKCK</sequence>
<feature type="compositionally biased region" description="Polar residues" evidence="6">
    <location>
        <begin position="16"/>
        <end position="28"/>
    </location>
</feature>
<proteinExistence type="inferred from homology"/>
<dbReference type="InterPro" id="IPR039756">
    <property type="entry name" value="Lsb6/PI4K2"/>
</dbReference>
<dbReference type="GO" id="GO:0005765">
    <property type="term" value="C:lysosomal membrane"/>
    <property type="evidence" value="ECO:0007669"/>
    <property type="project" value="TreeGrafter"/>
</dbReference>
<reference evidence="8" key="1">
    <citation type="submission" date="2017-02" db="UniProtKB">
        <authorList>
            <consortium name="WormBaseParasite"/>
        </authorList>
    </citation>
    <scope>IDENTIFICATION</scope>
</reference>
<evidence type="ECO:0000313" key="8">
    <source>
        <dbReference type="WBParaSite" id="PTRK_0001620100.1"/>
    </source>
</evidence>
<dbReference type="Proteomes" id="UP000038045">
    <property type="component" value="Unplaced"/>
</dbReference>
<dbReference type="GO" id="GO:0007030">
    <property type="term" value="P:Golgi organization"/>
    <property type="evidence" value="ECO:0007669"/>
    <property type="project" value="TreeGrafter"/>
</dbReference>
<evidence type="ECO:0000256" key="1">
    <source>
        <dbReference type="ARBA" id="ARBA00022679"/>
    </source>
</evidence>
<evidence type="ECO:0000256" key="3">
    <source>
        <dbReference type="ARBA" id="ARBA00022777"/>
    </source>
</evidence>
<feature type="compositionally biased region" description="Basic and acidic residues" evidence="6">
    <location>
        <begin position="1"/>
        <end position="10"/>
    </location>
</feature>
<dbReference type="PANTHER" id="PTHR12865">
    <property type="entry name" value="PHOSPHATIDYLINOSITOL 4-KINASE TYPE-II"/>
    <property type="match status" value="1"/>
</dbReference>
<dbReference type="GO" id="GO:0005524">
    <property type="term" value="F:ATP binding"/>
    <property type="evidence" value="ECO:0007669"/>
    <property type="project" value="UniProtKB-UniRule"/>
</dbReference>
<protein>
    <recommendedName>
        <fullName evidence="5">Phosphatidylinositol 4-kinase type 2</fullName>
        <ecNumber evidence="5">2.7.1.67</ecNumber>
    </recommendedName>
</protein>
<evidence type="ECO:0000256" key="6">
    <source>
        <dbReference type="SAM" id="MobiDB-lite"/>
    </source>
</evidence>
<evidence type="ECO:0000256" key="5">
    <source>
        <dbReference type="RuleBase" id="RU367084"/>
    </source>
</evidence>
<keyword evidence="5" id="KW-0472">Membrane</keyword>
<evidence type="ECO:0000256" key="4">
    <source>
        <dbReference type="ARBA" id="ARBA00022840"/>
    </source>
</evidence>
<comment type="catalytic activity">
    <reaction evidence="5">
        <text>a 1,2-diacyl-sn-glycero-3-phospho-(1D-myo-inositol) + ATP = a 1,2-diacyl-sn-glycero-3-phospho-(1D-myo-inositol 4-phosphate) + ADP + H(+)</text>
        <dbReference type="Rhea" id="RHEA:19877"/>
        <dbReference type="ChEBI" id="CHEBI:15378"/>
        <dbReference type="ChEBI" id="CHEBI:30616"/>
        <dbReference type="ChEBI" id="CHEBI:57880"/>
        <dbReference type="ChEBI" id="CHEBI:58178"/>
        <dbReference type="ChEBI" id="CHEBI:456216"/>
        <dbReference type="EC" id="2.7.1.67"/>
    </reaction>
</comment>
<evidence type="ECO:0000313" key="7">
    <source>
        <dbReference type="Proteomes" id="UP000038045"/>
    </source>
</evidence>
<accession>A0A0N5A3J6</accession>
<dbReference type="WBParaSite" id="PTRK_0001620100.1">
    <property type="protein sequence ID" value="PTRK_0001620100.1"/>
    <property type="gene ID" value="PTRK_0001620100"/>
</dbReference>
<feature type="region of interest" description="Disordered" evidence="6">
    <location>
        <begin position="1"/>
        <end position="91"/>
    </location>
</feature>
<dbReference type="AlphaFoldDB" id="A0A0N5A3J6"/>
<organism evidence="7 8">
    <name type="scientific">Parastrongyloides trichosuri</name>
    <name type="common">Possum-specific nematode worm</name>
    <dbReference type="NCBI Taxonomy" id="131310"/>
    <lineage>
        <taxon>Eukaryota</taxon>
        <taxon>Metazoa</taxon>
        <taxon>Ecdysozoa</taxon>
        <taxon>Nematoda</taxon>
        <taxon>Chromadorea</taxon>
        <taxon>Rhabditida</taxon>
        <taxon>Tylenchina</taxon>
        <taxon>Panagrolaimomorpha</taxon>
        <taxon>Strongyloidoidea</taxon>
        <taxon>Strongyloididae</taxon>
        <taxon>Parastrongyloides</taxon>
    </lineage>
</organism>
<comment type="subcellular location">
    <subcellularLocation>
        <location evidence="5">Membrane</location>
        <topology evidence="5">Peripheral membrane protein</topology>
    </subcellularLocation>
</comment>
<dbReference type="GO" id="GO:0046854">
    <property type="term" value="P:phosphatidylinositol phosphate biosynthetic process"/>
    <property type="evidence" value="ECO:0007669"/>
    <property type="project" value="UniProtKB-UniRule"/>
</dbReference>